<evidence type="ECO:0000256" key="1">
    <source>
        <dbReference type="ARBA" id="ARBA00004123"/>
    </source>
</evidence>
<dbReference type="RefSeq" id="XP_025375663.1">
    <property type="nucleotide sequence ID" value="XM_025518176.1"/>
</dbReference>
<evidence type="ECO:0000313" key="8">
    <source>
        <dbReference type="EMBL" id="PWN88465.1"/>
    </source>
</evidence>
<dbReference type="EMBL" id="KZ819638">
    <property type="protein sequence ID" value="PWN88465.1"/>
    <property type="molecule type" value="Genomic_DNA"/>
</dbReference>
<accession>A0A316YL65</accession>
<evidence type="ECO:0000256" key="2">
    <source>
        <dbReference type="ARBA" id="ARBA00007117"/>
    </source>
</evidence>
<dbReference type="OrthoDB" id="5595141at2759"/>
<sequence length="448" mass="48263">MSTDRDSERPSSSHSPAEAAHHRASTSSMTPDAVTSSASPLAGITTTTMKTTNLIDASPILDIAFLHAIATHRPLGPHKHFNAVPVMRALERAAVRERDVLLANRSRRGQGDNDDDDESSLSEEDEDGEEGGGEEDGGRSGRNKSRVKKESPDEEDDEQQAGELDALARDNEVKLVDRQAMWARMEQLYDMAGLEELESIAVEAEPRSPFKHTPQHPDTHLVASLHPSLNFTYASPSAASGHMASSSSSSSTTAATPGRTSKKASQASDGSAVVHWPVSFGFGSCMRHKGPAEGALQAPSRKKARGSNTGRGAAVAATTATAAGSEMQDEFQLGPWEEFQDLIEERRKAGNDEEEKPGRDDQEEEEAGDGEDDDEETDEDGEEQEEEQEDGGEGKEEEEEEEEEEDEKPKAKRGRTSKGRGGSSSGRGAAAAASRTRSAKQPRRSSRR</sequence>
<name>A0A316YL65_9BASI</name>
<keyword evidence="4" id="KW-0805">Transcription regulation</keyword>
<feature type="compositionally biased region" description="Basic and acidic residues" evidence="7">
    <location>
        <begin position="343"/>
        <end position="360"/>
    </location>
</feature>
<feature type="region of interest" description="Disordered" evidence="7">
    <location>
        <begin position="237"/>
        <end position="270"/>
    </location>
</feature>
<feature type="compositionally biased region" description="Low complexity" evidence="7">
    <location>
        <begin position="237"/>
        <end position="259"/>
    </location>
</feature>
<protein>
    <submittedName>
        <fullName evidence="8">Uncharacterized protein</fullName>
    </submittedName>
</protein>
<evidence type="ECO:0000256" key="3">
    <source>
        <dbReference type="ARBA" id="ARBA00022853"/>
    </source>
</evidence>
<evidence type="ECO:0000256" key="6">
    <source>
        <dbReference type="ARBA" id="ARBA00023242"/>
    </source>
</evidence>
<dbReference type="InterPro" id="IPR012423">
    <property type="entry name" value="Eaf7/MRGBP"/>
</dbReference>
<dbReference type="GO" id="GO:0005634">
    <property type="term" value="C:nucleus"/>
    <property type="evidence" value="ECO:0007669"/>
    <property type="project" value="UniProtKB-SubCell"/>
</dbReference>
<keyword evidence="3" id="KW-0156">Chromatin regulator</keyword>
<organism evidence="8 9">
    <name type="scientific">Acaromyces ingoldii</name>
    <dbReference type="NCBI Taxonomy" id="215250"/>
    <lineage>
        <taxon>Eukaryota</taxon>
        <taxon>Fungi</taxon>
        <taxon>Dikarya</taxon>
        <taxon>Basidiomycota</taxon>
        <taxon>Ustilaginomycotina</taxon>
        <taxon>Exobasidiomycetes</taxon>
        <taxon>Exobasidiales</taxon>
        <taxon>Cryptobasidiaceae</taxon>
        <taxon>Acaromyces</taxon>
    </lineage>
</organism>
<comment type="similarity">
    <text evidence="2">Belongs to the EAF7 family.</text>
</comment>
<feature type="compositionally biased region" description="Low complexity" evidence="7">
    <location>
        <begin position="426"/>
        <end position="436"/>
    </location>
</feature>
<dbReference type="PANTHER" id="PTHR13581">
    <property type="entry name" value="MRG-BINDING PROTEIN"/>
    <property type="match status" value="1"/>
</dbReference>
<dbReference type="STRING" id="215250.A0A316YL65"/>
<feature type="compositionally biased region" description="Acidic residues" evidence="7">
    <location>
        <begin position="112"/>
        <end position="135"/>
    </location>
</feature>
<feature type="region of interest" description="Disordered" evidence="7">
    <location>
        <begin position="103"/>
        <end position="164"/>
    </location>
</feature>
<dbReference type="GO" id="GO:0006357">
    <property type="term" value="P:regulation of transcription by RNA polymerase II"/>
    <property type="evidence" value="ECO:0007669"/>
    <property type="project" value="TreeGrafter"/>
</dbReference>
<feature type="compositionally biased region" description="Polar residues" evidence="7">
    <location>
        <begin position="26"/>
        <end position="39"/>
    </location>
</feature>
<evidence type="ECO:0000313" key="9">
    <source>
        <dbReference type="Proteomes" id="UP000245768"/>
    </source>
</evidence>
<evidence type="ECO:0000256" key="7">
    <source>
        <dbReference type="SAM" id="MobiDB-lite"/>
    </source>
</evidence>
<dbReference type="GO" id="GO:0006325">
    <property type="term" value="P:chromatin organization"/>
    <property type="evidence" value="ECO:0007669"/>
    <property type="project" value="UniProtKB-KW"/>
</dbReference>
<comment type="subcellular location">
    <subcellularLocation>
        <location evidence="1">Nucleus</location>
    </subcellularLocation>
</comment>
<keyword evidence="9" id="KW-1185">Reference proteome</keyword>
<dbReference type="GO" id="GO:0035267">
    <property type="term" value="C:NuA4 histone acetyltransferase complex"/>
    <property type="evidence" value="ECO:0007669"/>
    <property type="project" value="TreeGrafter"/>
</dbReference>
<keyword evidence="5" id="KW-0804">Transcription</keyword>
<dbReference type="Proteomes" id="UP000245768">
    <property type="component" value="Unassembled WGS sequence"/>
</dbReference>
<gene>
    <name evidence="8" type="ORF">FA10DRAFT_164040</name>
</gene>
<proteinExistence type="inferred from homology"/>
<feature type="compositionally biased region" description="Basic residues" evidence="7">
    <location>
        <begin position="437"/>
        <end position="448"/>
    </location>
</feature>
<feature type="compositionally biased region" description="Acidic residues" evidence="7">
    <location>
        <begin position="361"/>
        <end position="406"/>
    </location>
</feature>
<dbReference type="PANTHER" id="PTHR13581:SF5">
    <property type="entry name" value="MRG_MORF4L-BINDING PROTEIN"/>
    <property type="match status" value="1"/>
</dbReference>
<feature type="compositionally biased region" description="Low complexity" evidence="7">
    <location>
        <begin position="310"/>
        <end position="324"/>
    </location>
</feature>
<keyword evidence="6" id="KW-0539">Nucleus</keyword>
<dbReference type="InParanoid" id="A0A316YL65"/>
<feature type="compositionally biased region" description="Basic and acidic residues" evidence="7">
    <location>
        <begin position="1"/>
        <end position="11"/>
    </location>
</feature>
<dbReference type="Pfam" id="PF07904">
    <property type="entry name" value="Eaf7"/>
    <property type="match status" value="1"/>
</dbReference>
<dbReference type="AlphaFoldDB" id="A0A316YL65"/>
<evidence type="ECO:0000256" key="4">
    <source>
        <dbReference type="ARBA" id="ARBA00023015"/>
    </source>
</evidence>
<reference evidence="8" key="1">
    <citation type="journal article" date="2018" name="Mol. Biol. Evol.">
        <title>Broad Genomic Sampling Reveals a Smut Pathogenic Ancestry of the Fungal Clade Ustilaginomycotina.</title>
        <authorList>
            <person name="Kijpornyongpan T."/>
            <person name="Mondo S.J."/>
            <person name="Barry K."/>
            <person name="Sandor L."/>
            <person name="Lee J."/>
            <person name="Lipzen A."/>
            <person name="Pangilinan J."/>
            <person name="LaButti K."/>
            <person name="Hainaut M."/>
            <person name="Henrissat B."/>
            <person name="Grigoriev I.V."/>
            <person name="Spatafora J.W."/>
            <person name="Aime M.C."/>
        </authorList>
    </citation>
    <scope>NUCLEOTIDE SEQUENCE [LARGE SCALE GENOMIC DNA]</scope>
    <source>
        <strain evidence="8">MCA 4198</strain>
    </source>
</reference>
<evidence type="ECO:0000256" key="5">
    <source>
        <dbReference type="ARBA" id="ARBA00023163"/>
    </source>
</evidence>
<feature type="region of interest" description="Disordered" evidence="7">
    <location>
        <begin position="1"/>
        <end position="39"/>
    </location>
</feature>
<dbReference type="GeneID" id="37040092"/>
<feature type="region of interest" description="Disordered" evidence="7">
    <location>
        <begin position="290"/>
        <end position="448"/>
    </location>
</feature>